<comment type="caution">
    <text evidence="1">The sequence shown here is derived from an EMBL/GenBank/DDBJ whole genome shotgun (WGS) entry which is preliminary data.</text>
</comment>
<organism evidence="1 2">
    <name type="scientific">Salix dunnii</name>
    <dbReference type="NCBI Taxonomy" id="1413687"/>
    <lineage>
        <taxon>Eukaryota</taxon>
        <taxon>Viridiplantae</taxon>
        <taxon>Streptophyta</taxon>
        <taxon>Embryophyta</taxon>
        <taxon>Tracheophyta</taxon>
        <taxon>Spermatophyta</taxon>
        <taxon>Magnoliopsida</taxon>
        <taxon>eudicotyledons</taxon>
        <taxon>Gunneridae</taxon>
        <taxon>Pentapetalae</taxon>
        <taxon>rosids</taxon>
        <taxon>fabids</taxon>
        <taxon>Malpighiales</taxon>
        <taxon>Salicaceae</taxon>
        <taxon>Saliceae</taxon>
        <taxon>Salix</taxon>
    </lineage>
</organism>
<reference evidence="1 2" key="1">
    <citation type="submission" date="2020-10" db="EMBL/GenBank/DDBJ databases">
        <title>Plant Genome Project.</title>
        <authorList>
            <person name="Zhang R.-G."/>
        </authorList>
    </citation>
    <scope>NUCLEOTIDE SEQUENCE [LARGE SCALE GENOMIC DNA]</scope>
    <source>
        <strain evidence="1">FAFU-HL-1</strain>
        <tissue evidence="1">Leaf</tissue>
    </source>
</reference>
<keyword evidence="2" id="KW-1185">Reference proteome</keyword>
<dbReference type="EMBL" id="JADGMS010000004">
    <property type="protein sequence ID" value="KAF9683356.1"/>
    <property type="molecule type" value="Genomic_DNA"/>
</dbReference>
<accession>A0A835KCC9</accession>
<protein>
    <submittedName>
        <fullName evidence="1">Uncharacterized protein</fullName>
    </submittedName>
</protein>
<dbReference type="AlphaFoldDB" id="A0A835KCC9"/>
<dbReference type="Proteomes" id="UP000657918">
    <property type="component" value="Chromosome 4"/>
</dbReference>
<proteinExistence type="predicted"/>
<evidence type="ECO:0000313" key="2">
    <source>
        <dbReference type="Proteomes" id="UP000657918"/>
    </source>
</evidence>
<name>A0A835KCC9_9ROSI</name>
<gene>
    <name evidence="1" type="ORF">SADUNF_Sadunf04G0005000</name>
</gene>
<sequence>MTISKKVVVGQLTTSPWNNLVFKIYYGMIVDGESHVHKVLYDTKTYCGEVRSPNPRKRICSKNKGINIRIVLASRWVGKSPVRATVVSCSFPRLFRSRLVFTSSPSHPSL</sequence>
<evidence type="ECO:0000313" key="1">
    <source>
        <dbReference type="EMBL" id="KAF9683356.1"/>
    </source>
</evidence>